<gene>
    <name evidence="1" type="ordered locus">LLO_1065</name>
</gene>
<dbReference type="HOGENOM" id="CLU_2807161_0_0_6"/>
<keyword evidence="2" id="KW-1185">Reference proteome</keyword>
<dbReference type="KEGG" id="llo:LLO_1065"/>
<dbReference type="Proteomes" id="UP000001060">
    <property type="component" value="Chromosome"/>
</dbReference>
<dbReference type="EMBL" id="FN650140">
    <property type="protein sequence ID" value="CBJ11417.1"/>
    <property type="molecule type" value="Genomic_DNA"/>
</dbReference>
<dbReference type="AlphaFoldDB" id="D3HR90"/>
<accession>D3HR90</accession>
<name>D3HR90_LEGLN</name>
<evidence type="ECO:0000313" key="2">
    <source>
        <dbReference type="Proteomes" id="UP000001060"/>
    </source>
</evidence>
<evidence type="ECO:0000313" key="1">
    <source>
        <dbReference type="EMBL" id="CBJ11417.1"/>
    </source>
</evidence>
<sequence length="67" mass="7464">MYEGYNHNSNSLFPNFDANLLSHLTNLYRAKELNPSVVTLIKISTPVIQQSIVALSLLKAAGLYKEV</sequence>
<protein>
    <submittedName>
        <fullName evidence="1">Uncharacterized protein</fullName>
    </submittedName>
</protein>
<organism evidence="1 2">
    <name type="scientific">Legionella longbeachae serogroup 1 (strain NSW150)</name>
    <dbReference type="NCBI Taxonomy" id="661367"/>
    <lineage>
        <taxon>Bacteria</taxon>
        <taxon>Pseudomonadati</taxon>
        <taxon>Pseudomonadota</taxon>
        <taxon>Gammaproteobacteria</taxon>
        <taxon>Legionellales</taxon>
        <taxon>Legionellaceae</taxon>
        <taxon>Legionella</taxon>
    </lineage>
</organism>
<proteinExistence type="predicted"/>
<reference evidence="1 2" key="1">
    <citation type="journal article" date="2010" name="PLoS Genet.">
        <title>Analysis of the Legionella longbeachae genome and transcriptome uncovers unique strategies to cause Legionnaires' disease.</title>
        <authorList>
            <person name="Cazalet C."/>
            <person name="Gomez-Valero L."/>
            <person name="Rusniok C."/>
            <person name="Lomma M."/>
            <person name="Dervins-Ravault D."/>
            <person name="Newton H."/>
            <person name="Sansom F."/>
            <person name="Jarraud S."/>
            <person name="Zidane N."/>
            <person name="Ma L."/>
            <person name="Bouchier C."/>
            <person name="Etienne J."/>
            <person name="Hartland E."/>
            <person name="Buchrieser C."/>
        </authorList>
    </citation>
    <scope>NUCLEOTIDE SEQUENCE [LARGE SCALE GENOMIC DNA]</scope>
    <source>
        <strain evidence="1 2">NSW150</strain>
    </source>
</reference>
<dbReference type="STRING" id="661367.LLO_1065"/>